<dbReference type="RefSeq" id="WP_076777375.1">
    <property type="nucleotide sequence ID" value="NZ_CALKQL010000007.1"/>
</dbReference>
<proteinExistence type="inferred from homology"/>
<dbReference type="SUPFAM" id="SSF53067">
    <property type="entry name" value="Actin-like ATPase domain"/>
    <property type="match status" value="2"/>
</dbReference>
<comment type="subunit">
    <text evidence="6">Forms polymers.</text>
</comment>
<gene>
    <name evidence="6" type="primary">mreB</name>
    <name evidence="7" type="ORF">K8V82_07875</name>
</gene>
<comment type="function">
    <text evidence="6">Forms membrane-associated dynamic filaments that are essential for cell shape determination. Acts by regulating cell wall synthesis and cell elongation, and thus cell shape. A feedback loop between cell geometry and MreB localization may maintain elongated cell shape by targeting cell wall growth to regions of negative cell wall curvature.</text>
</comment>
<dbReference type="Proteomes" id="UP000769156">
    <property type="component" value="Unassembled WGS sequence"/>
</dbReference>
<dbReference type="EMBL" id="DYVY01000127">
    <property type="protein sequence ID" value="HJF94696.1"/>
    <property type="molecule type" value="Genomic_DNA"/>
</dbReference>
<dbReference type="HAMAP" id="MF_02207">
    <property type="entry name" value="MreB"/>
    <property type="match status" value="1"/>
</dbReference>
<evidence type="ECO:0000256" key="6">
    <source>
        <dbReference type="HAMAP-Rule" id="MF_02207"/>
    </source>
</evidence>
<comment type="caution">
    <text evidence="6">Lacks conserved residue(s) required for the propagation of feature annotation.</text>
</comment>
<dbReference type="GO" id="GO:0008360">
    <property type="term" value="P:regulation of cell shape"/>
    <property type="evidence" value="ECO:0007669"/>
    <property type="project" value="UniProtKB-UniRule"/>
</dbReference>
<keyword evidence="3 6" id="KW-0067">ATP-binding</keyword>
<dbReference type="GO" id="GO:0005524">
    <property type="term" value="F:ATP binding"/>
    <property type="evidence" value="ECO:0007669"/>
    <property type="project" value="UniProtKB-KW"/>
</dbReference>
<reference evidence="7" key="2">
    <citation type="submission" date="2021-09" db="EMBL/GenBank/DDBJ databases">
        <authorList>
            <person name="Gilroy R."/>
        </authorList>
    </citation>
    <scope>NUCLEOTIDE SEQUENCE</scope>
    <source>
        <strain evidence="7">ChiSjej5B23-16112</strain>
    </source>
</reference>
<dbReference type="AlphaFoldDB" id="A0A921I1E4"/>
<dbReference type="PANTHER" id="PTHR42749:SF1">
    <property type="entry name" value="CELL SHAPE-DETERMINING PROTEIN MREB"/>
    <property type="match status" value="1"/>
</dbReference>
<evidence type="ECO:0000256" key="1">
    <source>
        <dbReference type="ARBA" id="ARBA00022490"/>
    </source>
</evidence>
<organism evidence="7 8">
    <name type="scientific">Lachnoclostridium phocaeense</name>
    <dbReference type="NCBI Taxonomy" id="1871021"/>
    <lineage>
        <taxon>Bacteria</taxon>
        <taxon>Bacillati</taxon>
        <taxon>Bacillota</taxon>
        <taxon>Clostridia</taxon>
        <taxon>Lachnospirales</taxon>
        <taxon>Lachnospiraceae</taxon>
    </lineage>
</organism>
<protein>
    <recommendedName>
        <fullName evidence="6">Cell shape-determining protein MreB</fullName>
    </recommendedName>
</protein>
<dbReference type="GO" id="GO:0005737">
    <property type="term" value="C:cytoplasm"/>
    <property type="evidence" value="ECO:0007669"/>
    <property type="project" value="UniProtKB-SubCell"/>
</dbReference>
<name>A0A921I1E4_9FIRM</name>
<evidence type="ECO:0000313" key="8">
    <source>
        <dbReference type="Proteomes" id="UP000769156"/>
    </source>
</evidence>
<keyword evidence="2 6" id="KW-0547">Nucleotide-binding</keyword>
<evidence type="ECO:0000313" key="7">
    <source>
        <dbReference type="EMBL" id="HJF94696.1"/>
    </source>
</evidence>
<keyword evidence="4 6" id="KW-0133">Cell shape</keyword>
<dbReference type="Gene3D" id="3.30.420.40">
    <property type="match status" value="2"/>
</dbReference>
<reference evidence="7" key="1">
    <citation type="journal article" date="2021" name="PeerJ">
        <title>Extensive microbial diversity within the chicken gut microbiome revealed by metagenomics and culture.</title>
        <authorList>
            <person name="Gilroy R."/>
            <person name="Ravi A."/>
            <person name="Getino M."/>
            <person name="Pursley I."/>
            <person name="Horton D.L."/>
            <person name="Alikhan N.F."/>
            <person name="Baker D."/>
            <person name="Gharbi K."/>
            <person name="Hall N."/>
            <person name="Watson M."/>
            <person name="Adriaenssens E.M."/>
            <person name="Foster-Nyarko E."/>
            <person name="Jarju S."/>
            <person name="Secka A."/>
            <person name="Antonio M."/>
            <person name="Oren A."/>
            <person name="Chaudhuri R.R."/>
            <person name="La Ragione R."/>
            <person name="Hildebrand F."/>
            <person name="Pallen M.J."/>
        </authorList>
    </citation>
    <scope>NUCLEOTIDE SEQUENCE</scope>
    <source>
        <strain evidence="7">ChiSjej5B23-16112</strain>
    </source>
</reference>
<evidence type="ECO:0000256" key="3">
    <source>
        <dbReference type="ARBA" id="ARBA00022840"/>
    </source>
</evidence>
<keyword evidence="1 6" id="KW-0963">Cytoplasm</keyword>
<dbReference type="Pfam" id="PF06723">
    <property type="entry name" value="MreB_Mbl"/>
    <property type="match status" value="1"/>
</dbReference>
<dbReference type="InterPro" id="IPR056546">
    <property type="entry name" value="MreB_MamK-like"/>
</dbReference>
<dbReference type="OrthoDB" id="9768127at2"/>
<comment type="caution">
    <text evidence="7">The sequence shown here is derived from an EMBL/GenBank/DDBJ whole genome shotgun (WGS) entry which is preliminary data.</text>
</comment>
<dbReference type="GO" id="GO:0000902">
    <property type="term" value="P:cell morphogenesis"/>
    <property type="evidence" value="ECO:0007669"/>
    <property type="project" value="InterPro"/>
</dbReference>
<evidence type="ECO:0000256" key="5">
    <source>
        <dbReference type="ARBA" id="ARBA00023458"/>
    </source>
</evidence>
<dbReference type="PRINTS" id="PR01652">
    <property type="entry name" value="SHAPEPROTEIN"/>
</dbReference>
<comment type="subcellular location">
    <subcellularLocation>
        <location evidence="6">Cytoplasm</location>
    </subcellularLocation>
    <text evidence="6">Membrane-associated.</text>
</comment>
<dbReference type="InterPro" id="IPR043129">
    <property type="entry name" value="ATPase_NBD"/>
</dbReference>
<dbReference type="PANTHER" id="PTHR42749">
    <property type="entry name" value="CELL SHAPE-DETERMINING PROTEIN MREB"/>
    <property type="match status" value="1"/>
</dbReference>
<evidence type="ECO:0000256" key="2">
    <source>
        <dbReference type="ARBA" id="ARBA00022741"/>
    </source>
</evidence>
<dbReference type="InterPro" id="IPR004753">
    <property type="entry name" value="MreB"/>
</dbReference>
<sequence>MARNIYGLDLGSYEIKVYDKKKDTIWKEKDVIAIANKKEVFAVGDEAFEMYEKAPANIQVVFPMKHGVISKFDHMQYLLQGLLKKDRGFARGAEYVIAVPTDVTEVEKKAFFDLVIHSTARAREVNIVERGIADAVGLNLDVQNTKGLFIVNMGGETTELSVLAGGGIVLNRLLKVGGITLDHAVSQLVRYNHDFLIGRVTAEVLRKRFGVFGENNTASMKVAGRDLITGVPQQREIAISLVRAAVKEPLEECVRGIESLLDRTPPEVRKAIYKNGIFLTGGLANLPGLEVYMEEMTGIRVRTAIDPDICAVTGLKQIIQSKELKKLAYSMLDENYRWMR</sequence>
<comment type="similarity">
    <text evidence="5 6">Belongs to the FtsA/MreB family.</text>
</comment>
<evidence type="ECO:0000256" key="4">
    <source>
        <dbReference type="ARBA" id="ARBA00022960"/>
    </source>
</evidence>
<accession>A0A921I1E4</accession>